<evidence type="ECO:0000256" key="6">
    <source>
        <dbReference type="SAM" id="Phobius"/>
    </source>
</evidence>
<sequence length="450" mass="50393">MKLVSKLKNIHFLSLMGTGGMSLLTFLFTAILYRSLSTKEIGIWFFFQALLSFLDTFRQGFLTTAFVKFYAGATEEKGRQVIGSTWYIAAGITLLLVAVNIPLLFFSHFSNDESLAFFIKYYAINLICSLPMIVAMCIAQGELRFDTLLYIRMCQVILLISFLVILNILKINSLQYLMFANIAATLLTSMLTLVMGWSGIGYFFKKQKDCVREIFNFGKYTVGTSISSSLFGVTDTFVINFMLGPSSLAVYNLGKRLMEVVEIPLRSFVATAMPSLSKAYNSGNKKEVIDIMKKYIGTITICLFPVLVVAYIAAGLAMSIIGGGQYHNTSAGDTAINIFRIFTTFALLYPADRFMSVALDAIHRPQINFIKVMVMLLVNLSADFLGVYLLGNVYGIVIGTFFPTITAIAISYYYINKDFRKFSLVNSYLSGYRELMRFVTLGIKQAQNLR</sequence>
<dbReference type="AlphaFoldDB" id="A0A366LD24"/>
<accession>A0A366LD24</accession>
<proteinExistence type="predicted"/>
<feature type="transmembrane region" description="Helical" evidence="6">
    <location>
        <begin position="12"/>
        <end position="33"/>
    </location>
</feature>
<feature type="transmembrane region" description="Helical" evidence="6">
    <location>
        <begin position="45"/>
        <end position="73"/>
    </location>
</feature>
<evidence type="ECO:0000256" key="4">
    <source>
        <dbReference type="ARBA" id="ARBA00022989"/>
    </source>
</evidence>
<feature type="transmembrane region" description="Helical" evidence="6">
    <location>
        <begin position="295"/>
        <end position="322"/>
    </location>
</feature>
<feature type="transmembrane region" description="Helical" evidence="6">
    <location>
        <begin position="85"/>
        <end position="106"/>
    </location>
</feature>
<name>A0A366LD24_9SPHI</name>
<dbReference type="GO" id="GO:0005886">
    <property type="term" value="C:plasma membrane"/>
    <property type="evidence" value="ECO:0007669"/>
    <property type="project" value="UniProtKB-SubCell"/>
</dbReference>
<organism evidence="7 8">
    <name type="scientific">Pedobacter miscanthi</name>
    <dbReference type="NCBI Taxonomy" id="2259170"/>
    <lineage>
        <taxon>Bacteria</taxon>
        <taxon>Pseudomonadati</taxon>
        <taxon>Bacteroidota</taxon>
        <taxon>Sphingobacteriia</taxon>
        <taxon>Sphingobacteriales</taxon>
        <taxon>Sphingobacteriaceae</taxon>
        <taxon>Pedobacter</taxon>
    </lineage>
</organism>
<dbReference type="InterPro" id="IPR050833">
    <property type="entry name" value="Poly_Biosynth_Transport"/>
</dbReference>
<dbReference type="OrthoDB" id="629958at2"/>
<evidence type="ECO:0000313" key="8">
    <source>
        <dbReference type="Proteomes" id="UP000252081"/>
    </source>
</evidence>
<feature type="transmembrane region" description="Helical" evidence="6">
    <location>
        <begin position="334"/>
        <end position="351"/>
    </location>
</feature>
<reference evidence="7 8" key="1">
    <citation type="submission" date="2018-07" db="EMBL/GenBank/DDBJ databases">
        <title>A draft genome of a endophytic bacteria, a new species of Pedobacter.</title>
        <authorList>
            <person name="Zhang Z.D."/>
            <person name="Chen Z.J."/>
        </authorList>
    </citation>
    <scope>NUCLEOTIDE SEQUENCE [LARGE SCALE GENOMIC DNA]</scope>
    <source>
        <strain evidence="7 8">RS10</strain>
    </source>
</reference>
<feature type="transmembrane region" description="Helical" evidence="6">
    <location>
        <begin position="372"/>
        <end position="390"/>
    </location>
</feature>
<keyword evidence="2" id="KW-1003">Cell membrane</keyword>
<dbReference type="RefSeq" id="WP_113946877.1">
    <property type="nucleotide sequence ID" value="NZ_QNQU01000001.1"/>
</dbReference>
<comment type="caution">
    <text evidence="7">The sequence shown here is derived from an EMBL/GenBank/DDBJ whole genome shotgun (WGS) entry which is preliminary data.</text>
</comment>
<feature type="transmembrane region" description="Helical" evidence="6">
    <location>
        <begin position="175"/>
        <end position="204"/>
    </location>
</feature>
<protein>
    <submittedName>
        <fullName evidence="7">Lipopolysaccharide biosynthesis protein</fullName>
    </submittedName>
</protein>
<dbReference type="PANTHER" id="PTHR30250:SF11">
    <property type="entry name" value="O-ANTIGEN TRANSPORTER-RELATED"/>
    <property type="match status" value="1"/>
</dbReference>
<evidence type="ECO:0000256" key="1">
    <source>
        <dbReference type="ARBA" id="ARBA00004651"/>
    </source>
</evidence>
<keyword evidence="8" id="KW-1185">Reference proteome</keyword>
<evidence type="ECO:0000256" key="2">
    <source>
        <dbReference type="ARBA" id="ARBA00022475"/>
    </source>
</evidence>
<dbReference type="EMBL" id="QNQU01000001">
    <property type="protein sequence ID" value="RBQ11797.1"/>
    <property type="molecule type" value="Genomic_DNA"/>
</dbReference>
<dbReference type="PANTHER" id="PTHR30250">
    <property type="entry name" value="PST FAMILY PREDICTED COLANIC ACID TRANSPORTER"/>
    <property type="match status" value="1"/>
</dbReference>
<feature type="transmembrane region" description="Helical" evidence="6">
    <location>
        <begin position="396"/>
        <end position="415"/>
    </location>
</feature>
<keyword evidence="5 6" id="KW-0472">Membrane</keyword>
<comment type="subcellular location">
    <subcellularLocation>
        <location evidence="1">Cell membrane</location>
        <topology evidence="1">Multi-pass membrane protein</topology>
    </subcellularLocation>
</comment>
<evidence type="ECO:0000256" key="5">
    <source>
        <dbReference type="ARBA" id="ARBA00023136"/>
    </source>
</evidence>
<keyword evidence="4 6" id="KW-1133">Transmembrane helix</keyword>
<feature type="transmembrane region" description="Helical" evidence="6">
    <location>
        <begin position="150"/>
        <end position="169"/>
    </location>
</feature>
<keyword evidence="3 6" id="KW-0812">Transmembrane</keyword>
<dbReference type="Proteomes" id="UP000252081">
    <property type="component" value="Unassembled WGS sequence"/>
</dbReference>
<gene>
    <name evidence="7" type="ORF">DRW42_00530</name>
</gene>
<feature type="transmembrane region" description="Helical" evidence="6">
    <location>
        <begin position="118"/>
        <end position="138"/>
    </location>
</feature>
<dbReference type="Pfam" id="PF13440">
    <property type="entry name" value="Polysacc_synt_3"/>
    <property type="match status" value="1"/>
</dbReference>
<evidence type="ECO:0000256" key="3">
    <source>
        <dbReference type="ARBA" id="ARBA00022692"/>
    </source>
</evidence>
<evidence type="ECO:0000313" key="7">
    <source>
        <dbReference type="EMBL" id="RBQ11797.1"/>
    </source>
</evidence>